<dbReference type="PANTHER" id="PTHR13318:SF190">
    <property type="entry name" value="PARTNER OF PAIRED, ISOFORM B"/>
    <property type="match status" value="1"/>
</dbReference>
<dbReference type="GO" id="GO:0019005">
    <property type="term" value="C:SCF ubiquitin ligase complex"/>
    <property type="evidence" value="ECO:0007669"/>
    <property type="project" value="TreeGrafter"/>
</dbReference>
<dbReference type="InterPro" id="IPR006553">
    <property type="entry name" value="Leu-rich_rpt_Cys-con_subtyp"/>
</dbReference>
<evidence type="ECO:0000259" key="1">
    <source>
        <dbReference type="Pfam" id="PF25372"/>
    </source>
</evidence>
<reference evidence="2" key="1">
    <citation type="submission" date="2021-06" db="EMBL/GenBank/DDBJ databases">
        <authorList>
            <person name="Kallberg Y."/>
            <person name="Tangrot J."/>
            <person name="Rosling A."/>
        </authorList>
    </citation>
    <scope>NUCLEOTIDE SEQUENCE</scope>
    <source>
        <strain evidence="2">IN212</strain>
    </source>
</reference>
<dbReference type="Proteomes" id="UP000789396">
    <property type="component" value="Unassembled WGS sequence"/>
</dbReference>
<comment type="caution">
    <text evidence="2">The sequence shown here is derived from an EMBL/GenBank/DDBJ whole genome shotgun (WGS) entry which is preliminary data.</text>
</comment>
<keyword evidence="3" id="KW-1185">Reference proteome</keyword>
<sequence length="103" mass="11561">RLYPNLEYIDLSGCKNITDVSICDIAHYCQKLEHFDISSCDISDLAIEKIATSSNNLKFLNIQLCGGISENAVKKLNSNIKVKGIDRFAWVVPHISARRAMTF</sequence>
<dbReference type="PANTHER" id="PTHR13318">
    <property type="entry name" value="PARTNER OF PAIRED, ISOFORM B-RELATED"/>
    <property type="match status" value="1"/>
</dbReference>
<gene>
    <name evidence="2" type="ORF">RFULGI_LOCUS18741</name>
</gene>
<evidence type="ECO:0000313" key="3">
    <source>
        <dbReference type="Proteomes" id="UP000789396"/>
    </source>
</evidence>
<proteinExistence type="predicted"/>
<accession>A0A9N9K5B8</accession>
<dbReference type="InterPro" id="IPR032675">
    <property type="entry name" value="LRR_dom_sf"/>
</dbReference>
<name>A0A9N9K5B8_9GLOM</name>
<feature type="domain" description="F-box/LRR-repeat protein 15-like leucin rich repeat" evidence="1">
    <location>
        <begin position="5"/>
        <end position="77"/>
    </location>
</feature>
<evidence type="ECO:0000313" key="2">
    <source>
        <dbReference type="EMBL" id="CAG8810895.1"/>
    </source>
</evidence>
<dbReference type="OrthoDB" id="10257471at2759"/>
<dbReference type="SUPFAM" id="SSF52047">
    <property type="entry name" value="RNI-like"/>
    <property type="match status" value="1"/>
</dbReference>
<feature type="non-terminal residue" evidence="2">
    <location>
        <position position="1"/>
    </location>
</feature>
<dbReference type="EMBL" id="CAJVPZ010084704">
    <property type="protein sequence ID" value="CAG8810895.1"/>
    <property type="molecule type" value="Genomic_DNA"/>
</dbReference>
<dbReference type="GO" id="GO:0031146">
    <property type="term" value="P:SCF-dependent proteasomal ubiquitin-dependent protein catabolic process"/>
    <property type="evidence" value="ECO:0007669"/>
    <property type="project" value="TreeGrafter"/>
</dbReference>
<dbReference type="Pfam" id="PF25372">
    <property type="entry name" value="DUF7885"/>
    <property type="match status" value="1"/>
</dbReference>
<protein>
    <submittedName>
        <fullName evidence="2">10856_t:CDS:1</fullName>
    </submittedName>
</protein>
<dbReference type="Gene3D" id="3.80.10.10">
    <property type="entry name" value="Ribonuclease Inhibitor"/>
    <property type="match status" value="1"/>
</dbReference>
<dbReference type="SMART" id="SM00367">
    <property type="entry name" value="LRR_CC"/>
    <property type="match status" value="3"/>
</dbReference>
<feature type="non-terminal residue" evidence="2">
    <location>
        <position position="103"/>
    </location>
</feature>
<organism evidence="2 3">
    <name type="scientific">Racocetra fulgida</name>
    <dbReference type="NCBI Taxonomy" id="60492"/>
    <lineage>
        <taxon>Eukaryota</taxon>
        <taxon>Fungi</taxon>
        <taxon>Fungi incertae sedis</taxon>
        <taxon>Mucoromycota</taxon>
        <taxon>Glomeromycotina</taxon>
        <taxon>Glomeromycetes</taxon>
        <taxon>Diversisporales</taxon>
        <taxon>Gigasporaceae</taxon>
        <taxon>Racocetra</taxon>
    </lineage>
</organism>
<dbReference type="InterPro" id="IPR057207">
    <property type="entry name" value="FBXL15_LRR"/>
</dbReference>
<dbReference type="AlphaFoldDB" id="A0A9N9K5B8"/>